<keyword evidence="10" id="KW-1185">Reference proteome</keyword>
<sequence>MARTFGSWLSGPPPSEAGDASQGPNDFPGQRLGLPDRGPGSLVGLGRRIVALMLDWFIAYGLSSLAVTFGLVSSERFFGSQIGSTAVMVVWLVLGVVSLRLFGFTPGQYVVGVRVASVDHRRYVGIGRALCRGLLVAIVVPALFTDADGRGFHDRLTGTAIVRR</sequence>
<dbReference type="InterPro" id="IPR016795">
    <property type="entry name" value="UCP021697"/>
</dbReference>
<accession>A0A502E469</accession>
<evidence type="ECO:0000313" key="10">
    <source>
        <dbReference type="Proteomes" id="UP000320095"/>
    </source>
</evidence>
<keyword evidence="2" id="KW-1003">Cell membrane</keyword>
<feature type="transmembrane region" description="Helical" evidence="7">
    <location>
        <begin position="123"/>
        <end position="145"/>
    </location>
</feature>
<keyword evidence="3 7" id="KW-0812">Transmembrane</keyword>
<feature type="domain" description="RDD" evidence="8">
    <location>
        <begin position="43"/>
        <end position="157"/>
    </location>
</feature>
<feature type="transmembrane region" description="Helical" evidence="7">
    <location>
        <begin position="49"/>
        <end position="72"/>
    </location>
</feature>
<feature type="region of interest" description="Disordered" evidence="6">
    <location>
        <begin position="1"/>
        <end position="31"/>
    </location>
</feature>
<dbReference type="OrthoDB" id="5187110at2"/>
<reference evidence="9 10" key="1">
    <citation type="journal article" date="2019" name="Environ. Microbiol.">
        <title>Species interactions and distinct microbial communities in high Arctic permafrost affected cryosols are associated with the CH4 and CO2 gas fluxes.</title>
        <authorList>
            <person name="Altshuler I."/>
            <person name="Hamel J."/>
            <person name="Turney S."/>
            <person name="Magnuson E."/>
            <person name="Levesque R."/>
            <person name="Greer C."/>
            <person name="Whyte L.G."/>
        </authorList>
    </citation>
    <scope>NUCLEOTIDE SEQUENCE [LARGE SCALE GENOMIC DNA]</scope>
    <source>
        <strain evidence="9 10">S5.20</strain>
    </source>
</reference>
<evidence type="ECO:0000313" key="9">
    <source>
        <dbReference type="EMBL" id="TPG32538.1"/>
    </source>
</evidence>
<organism evidence="9 10">
    <name type="scientific">Mycolicibacterium hodleri</name>
    <dbReference type="NCBI Taxonomy" id="49897"/>
    <lineage>
        <taxon>Bacteria</taxon>
        <taxon>Bacillati</taxon>
        <taxon>Actinomycetota</taxon>
        <taxon>Actinomycetes</taxon>
        <taxon>Mycobacteriales</taxon>
        <taxon>Mycobacteriaceae</taxon>
        <taxon>Mycolicibacterium</taxon>
    </lineage>
</organism>
<dbReference type="EMBL" id="RCZG01000008">
    <property type="protein sequence ID" value="TPG32538.1"/>
    <property type="molecule type" value="Genomic_DNA"/>
</dbReference>
<evidence type="ECO:0000256" key="2">
    <source>
        <dbReference type="ARBA" id="ARBA00022475"/>
    </source>
</evidence>
<comment type="subcellular location">
    <subcellularLocation>
        <location evidence="1">Cell membrane</location>
        <topology evidence="1">Multi-pass membrane protein</topology>
    </subcellularLocation>
</comment>
<evidence type="ECO:0000256" key="5">
    <source>
        <dbReference type="ARBA" id="ARBA00023136"/>
    </source>
</evidence>
<name>A0A502E469_9MYCO</name>
<dbReference type="PANTHER" id="PTHR36115:SF6">
    <property type="entry name" value="PROLINE-RICH ANTIGEN HOMOLOG"/>
    <property type="match status" value="1"/>
</dbReference>
<keyword evidence="4 7" id="KW-1133">Transmembrane helix</keyword>
<evidence type="ECO:0000259" key="8">
    <source>
        <dbReference type="Pfam" id="PF06271"/>
    </source>
</evidence>
<dbReference type="PIRSF" id="PIRSF021697">
    <property type="entry name" value="UCP021697"/>
    <property type="match status" value="1"/>
</dbReference>
<dbReference type="InterPro" id="IPR051791">
    <property type="entry name" value="Pra-immunoreactive"/>
</dbReference>
<gene>
    <name evidence="9" type="ORF">EAH80_19970</name>
</gene>
<dbReference type="InterPro" id="IPR010432">
    <property type="entry name" value="RDD"/>
</dbReference>
<protein>
    <submittedName>
        <fullName evidence="9">RDD family protein</fullName>
    </submittedName>
</protein>
<feature type="transmembrane region" description="Helical" evidence="7">
    <location>
        <begin position="84"/>
        <end position="103"/>
    </location>
</feature>
<dbReference type="PANTHER" id="PTHR36115">
    <property type="entry name" value="PROLINE-RICH ANTIGEN HOMOLOG-RELATED"/>
    <property type="match status" value="1"/>
</dbReference>
<evidence type="ECO:0000256" key="7">
    <source>
        <dbReference type="SAM" id="Phobius"/>
    </source>
</evidence>
<evidence type="ECO:0000256" key="4">
    <source>
        <dbReference type="ARBA" id="ARBA00022989"/>
    </source>
</evidence>
<keyword evidence="5 7" id="KW-0472">Membrane</keyword>
<comment type="caution">
    <text evidence="9">The sequence shown here is derived from an EMBL/GenBank/DDBJ whole genome shotgun (WGS) entry which is preliminary data.</text>
</comment>
<evidence type="ECO:0000256" key="1">
    <source>
        <dbReference type="ARBA" id="ARBA00004651"/>
    </source>
</evidence>
<evidence type="ECO:0000256" key="3">
    <source>
        <dbReference type="ARBA" id="ARBA00022692"/>
    </source>
</evidence>
<dbReference type="RefSeq" id="WP_140694598.1">
    <property type="nucleotide sequence ID" value="NZ_RCZG01000008.1"/>
</dbReference>
<proteinExistence type="predicted"/>
<dbReference type="Proteomes" id="UP000320095">
    <property type="component" value="Unassembled WGS sequence"/>
</dbReference>
<dbReference type="AlphaFoldDB" id="A0A502E469"/>
<dbReference type="Pfam" id="PF06271">
    <property type="entry name" value="RDD"/>
    <property type="match status" value="1"/>
</dbReference>
<dbReference type="GO" id="GO:0005886">
    <property type="term" value="C:plasma membrane"/>
    <property type="evidence" value="ECO:0007669"/>
    <property type="project" value="UniProtKB-SubCell"/>
</dbReference>
<evidence type="ECO:0000256" key="6">
    <source>
        <dbReference type="SAM" id="MobiDB-lite"/>
    </source>
</evidence>